<dbReference type="Proteomes" id="UP000030751">
    <property type="component" value="Unassembled WGS sequence"/>
</dbReference>
<name>W9P4H1_FUSOX</name>
<dbReference type="Gene3D" id="1.25.40.10">
    <property type="entry name" value="Tetratricopeptide repeat domain"/>
    <property type="match status" value="1"/>
</dbReference>
<dbReference type="InterPro" id="IPR010323">
    <property type="entry name" value="DUF924"/>
</dbReference>
<gene>
    <name evidence="1" type="ORF">FOVG_11414</name>
</gene>
<accession>W9P4H1</accession>
<evidence type="ECO:0000313" key="1">
    <source>
        <dbReference type="EMBL" id="EXA37117.1"/>
    </source>
</evidence>
<sequence>MISEQHVSPLLISQSQQVSSHSKLSPNISSRKGYLIMENHISVKSLITPDLLMQLTDAYLPYSKTEDLDFTIAQSDAFSTNFKKVCQENKARDALIALSHLSHNGVLPTPIELDLMSFLPEPSCSEFPQQCFGLQLLLDQASRILLTGIEARWQVAYFGPLARRLAGQWYALPHHLRPHSWQRWKNDVGVTSFSYWVSTQVMWAAPFLHAEDLGSQEIGLELSNDLRQAVEEYTGTKDPHRESRDTTLKDDLLFIREVVKSPPKDDEGAISMAAWTYWWCMILDAHWPIIARFGRYPYRNAAFGRPSTKEEEKWLDDINHFSEASPEIAKRIQEDVEKSRWTPLEES</sequence>
<proteinExistence type="predicted"/>
<dbReference type="OrthoDB" id="414698at2759"/>
<dbReference type="EMBL" id="JH650975">
    <property type="protein sequence ID" value="EXA37117.1"/>
    <property type="molecule type" value="Genomic_DNA"/>
</dbReference>
<dbReference type="InterPro" id="IPR011990">
    <property type="entry name" value="TPR-like_helical_dom_sf"/>
</dbReference>
<protein>
    <submittedName>
        <fullName evidence="1">Uncharacterized protein</fullName>
    </submittedName>
</protein>
<reference evidence="1" key="2">
    <citation type="submission" date="2012-05" db="EMBL/GenBank/DDBJ databases">
        <title>Annotation of the Genome Sequence of Fusarium oxysporum HDV247.</title>
        <authorList>
            <consortium name="The Broad Institute Genomics Platform"/>
            <person name="Ma L.-J."/>
            <person name="Corby-Kistler H."/>
            <person name="Broz K."/>
            <person name="Gale L.R."/>
            <person name="Jonkers W."/>
            <person name="O'Donnell K."/>
            <person name="Ploetz R."/>
            <person name="Steinberg C."/>
            <person name="Schwartz D.C."/>
            <person name="VanEtten H."/>
            <person name="Zhou S."/>
            <person name="Young S.K."/>
            <person name="Zeng Q."/>
            <person name="Gargeya S."/>
            <person name="Fitzgerald M."/>
            <person name="Abouelleil A."/>
            <person name="Alvarado L."/>
            <person name="Chapman S.B."/>
            <person name="Gainer-Dewar J."/>
            <person name="Goldberg J."/>
            <person name="Griggs A."/>
            <person name="Gujja S."/>
            <person name="Hansen M."/>
            <person name="Howarth C."/>
            <person name="Imamovic A."/>
            <person name="Ireland A."/>
            <person name="Larimer J."/>
            <person name="McCowan C."/>
            <person name="Murphy C."/>
            <person name="Pearson M."/>
            <person name="Poon T.W."/>
            <person name="Priest M."/>
            <person name="Roberts A."/>
            <person name="Saif S."/>
            <person name="Shea T."/>
            <person name="Sykes S."/>
            <person name="Wortman J."/>
            <person name="Nusbaum C."/>
            <person name="Birren B."/>
        </authorList>
    </citation>
    <scope>NUCLEOTIDE SEQUENCE</scope>
    <source>
        <strain evidence="1">HDV247</strain>
    </source>
</reference>
<dbReference type="Pfam" id="PF06041">
    <property type="entry name" value="DUF924"/>
    <property type="match status" value="1"/>
</dbReference>
<dbReference type="AlphaFoldDB" id="W9P4H1"/>
<reference evidence="1" key="1">
    <citation type="submission" date="2011-10" db="EMBL/GenBank/DDBJ databases">
        <title>The Genome Sequence of Fusarium oxysporum HDV247.</title>
        <authorList>
            <consortium name="The Broad Institute Genome Sequencing Platform"/>
            <person name="Ma L.-J."/>
            <person name="Gale L.R."/>
            <person name="Schwartz D.C."/>
            <person name="Zhou S."/>
            <person name="Corby-Kistler H."/>
            <person name="Young S.K."/>
            <person name="Zeng Q."/>
            <person name="Gargeya S."/>
            <person name="Fitzgerald M."/>
            <person name="Haas B."/>
            <person name="Abouelleil A."/>
            <person name="Alvarado L."/>
            <person name="Arachchi H.M."/>
            <person name="Berlin A."/>
            <person name="Brown A."/>
            <person name="Chapman S.B."/>
            <person name="Chen Z."/>
            <person name="Dunbar C."/>
            <person name="Freedman E."/>
            <person name="Gearin G."/>
            <person name="Goldberg J."/>
            <person name="Griggs A."/>
            <person name="Gujja S."/>
            <person name="Heiman D."/>
            <person name="Howarth C."/>
            <person name="Larson L."/>
            <person name="Lui A."/>
            <person name="MacDonald P.J.P."/>
            <person name="Montmayeur A."/>
            <person name="Murphy C."/>
            <person name="Neiman D."/>
            <person name="Pearson M."/>
            <person name="Priest M."/>
            <person name="Roberts A."/>
            <person name="Saif S."/>
            <person name="Shea T."/>
            <person name="Shenoy N."/>
            <person name="Sisk P."/>
            <person name="Stolte C."/>
            <person name="Sykes S."/>
            <person name="Wortman J."/>
            <person name="Nusbaum C."/>
            <person name="Birren B."/>
        </authorList>
    </citation>
    <scope>NUCLEOTIDE SEQUENCE [LARGE SCALE GENOMIC DNA]</scope>
    <source>
        <strain evidence="1">HDV247</strain>
    </source>
</reference>
<dbReference type="HOGENOM" id="CLU_082178_0_0_1"/>
<organism evidence="1">
    <name type="scientific">Fusarium oxysporum f. sp. pisi HDV247</name>
    <dbReference type="NCBI Taxonomy" id="1080344"/>
    <lineage>
        <taxon>Eukaryota</taxon>
        <taxon>Fungi</taxon>
        <taxon>Dikarya</taxon>
        <taxon>Ascomycota</taxon>
        <taxon>Pezizomycotina</taxon>
        <taxon>Sordariomycetes</taxon>
        <taxon>Hypocreomycetidae</taxon>
        <taxon>Hypocreales</taxon>
        <taxon>Nectriaceae</taxon>
        <taxon>Fusarium</taxon>
        <taxon>Fusarium oxysporum species complex</taxon>
    </lineage>
</organism>
<dbReference type="SUPFAM" id="SSF48452">
    <property type="entry name" value="TPR-like"/>
    <property type="match status" value="1"/>
</dbReference>